<proteinExistence type="predicted"/>
<gene>
    <name evidence="2" type="ORF">SAMN05421841_0139</name>
</gene>
<dbReference type="Proteomes" id="UP000199469">
    <property type="component" value="Unassembled WGS sequence"/>
</dbReference>
<name>A0A1I0MQI8_9FLAO</name>
<feature type="domain" description="GIY-YIG" evidence="1">
    <location>
        <begin position="37"/>
        <end position="148"/>
    </location>
</feature>
<evidence type="ECO:0000313" key="2">
    <source>
        <dbReference type="EMBL" id="SEV90827.1"/>
    </source>
</evidence>
<keyword evidence="3" id="KW-1185">Reference proteome</keyword>
<evidence type="ECO:0000259" key="1">
    <source>
        <dbReference type="PROSITE" id="PS50164"/>
    </source>
</evidence>
<accession>A0A1I0MQI8</accession>
<dbReference type="PROSITE" id="PS50164">
    <property type="entry name" value="GIY_YIG"/>
    <property type="match status" value="1"/>
</dbReference>
<organism evidence="2 3">
    <name type="scientific">Chryseobacterium wanjuense</name>
    <dbReference type="NCBI Taxonomy" id="356305"/>
    <lineage>
        <taxon>Bacteria</taxon>
        <taxon>Pseudomonadati</taxon>
        <taxon>Bacteroidota</taxon>
        <taxon>Flavobacteriia</taxon>
        <taxon>Flavobacteriales</taxon>
        <taxon>Weeksellaceae</taxon>
        <taxon>Chryseobacterium group</taxon>
        <taxon>Chryseobacterium</taxon>
    </lineage>
</organism>
<dbReference type="RefSeq" id="WP_089790128.1">
    <property type="nucleotide sequence ID" value="NZ_FOIU01000001.1"/>
</dbReference>
<dbReference type="AlphaFoldDB" id="A0A1I0MQI8"/>
<dbReference type="SUPFAM" id="SSF82771">
    <property type="entry name" value="GIY-YIG endonuclease"/>
    <property type="match status" value="1"/>
</dbReference>
<protein>
    <recommendedName>
        <fullName evidence="1">GIY-YIG domain-containing protein</fullName>
    </recommendedName>
</protein>
<dbReference type="EMBL" id="FOIU01000001">
    <property type="protein sequence ID" value="SEV90827.1"/>
    <property type="molecule type" value="Genomic_DNA"/>
</dbReference>
<dbReference type="OrthoDB" id="1494144at2"/>
<dbReference type="InterPro" id="IPR035901">
    <property type="entry name" value="GIY-YIG_endonuc_sf"/>
</dbReference>
<sequence length="215" mass="25565">MNDTIFYKIQNAYMIPYSEAIDEKIMDTYDKTNETIASSRIYLICRLRVKGFFLKKFSKPEVLYVGETFDKKNRFSPHKKLLKATTLLKSKDHLVVYFLHIRFSYLGLNEFHNNPLNIFNELKDIHSKTSVWLLERLFIKLFNPILNNKHNDENIKEDNLVRKKLIDNSILYVNLDIGMNELLFNFTGGRRVENQDIYNFNLKNNEMTFGHPLIE</sequence>
<dbReference type="InterPro" id="IPR000305">
    <property type="entry name" value="GIY-YIG_endonuc"/>
</dbReference>
<evidence type="ECO:0000313" key="3">
    <source>
        <dbReference type="Proteomes" id="UP000199469"/>
    </source>
</evidence>
<reference evidence="3" key="1">
    <citation type="submission" date="2016-10" db="EMBL/GenBank/DDBJ databases">
        <authorList>
            <person name="Varghese N."/>
            <person name="Submissions S."/>
        </authorList>
    </citation>
    <scope>NUCLEOTIDE SEQUENCE [LARGE SCALE GENOMIC DNA]</scope>
    <source>
        <strain evidence="3">DSM 17724</strain>
    </source>
</reference>